<evidence type="ECO:0000313" key="1">
    <source>
        <dbReference type="EMBL" id="KAB7888875.1"/>
    </source>
</evidence>
<reference evidence="3 4" key="1">
    <citation type="submission" date="2019-10" db="EMBL/GenBank/DDBJ databases">
        <title>Poseidonibacter ostreae sp. nov., isolated from the gut of the Ostrea denselamellosa.</title>
        <authorList>
            <person name="Choi A."/>
        </authorList>
    </citation>
    <scope>NUCLEOTIDE SEQUENCE [LARGE SCALE GENOMIC DNA]</scope>
    <source>
        <strain evidence="2 4">SJOD-M-33</strain>
        <strain evidence="1 3">SJOD-M-5</strain>
    </source>
</reference>
<dbReference type="Proteomes" id="UP000472839">
    <property type="component" value="Unassembled WGS sequence"/>
</dbReference>
<evidence type="ECO:0000313" key="4">
    <source>
        <dbReference type="Proteomes" id="UP000472839"/>
    </source>
</evidence>
<dbReference type="AlphaFoldDB" id="A0A6L4WTX3"/>
<protein>
    <submittedName>
        <fullName evidence="2">Uncharacterized protein</fullName>
    </submittedName>
</protein>
<evidence type="ECO:0000313" key="3">
    <source>
        <dbReference type="Proteomes" id="UP000461010"/>
    </source>
</evidence>
<dbReference type="Proteomes" id="UP000461010">
    <property type="component" value="Unassembled WGS sequence"/>
</dbReference>
<dbReference type="EMBL" id="WFKK01000011">
    <property type="protein sequence ID" value="KAB7889634.1"/>
    <property type="molecule type" value="Genomic_DNA"/>
</dbReference>
<evidence type="ECO:0000313" key="2">
    <source>
        <dbReference type="EMBL" id="KAB7889634.1"/>
    </source>
</evidence>
<dbReference type="RefSeq" id="WP_152191454.1">
    <property type="nucleotide sequence ID" value="NZ_WFKJ01000043.1"/>
</dbReference>
<keyword evidence="3" id="KW-1185">Reference proteome</keyword>
<proteinExistence type="predicted"/>
<sequence>MMKDINYYTQKIEIFMKISISKQDSLVNWFKKQNILIKLEIFKEKKNQFYKLKSIDADIDKELLDYISLLKAIEKLNRQEEYLKKKNKNMTIENIKSISNIEIIKLRKARKRKKYEQVLNRWSIVTRLRTESVSWRGIEEYFLTKYKIKISHQWLRHMYININEGKEVE</sequence>
<name>A0A6L4WTX3_9BACT</name>
<gene>
    <name evidence="1" type="ORF">GBG18_12225</name>
    <name evidence="2" type="ORF">GBG19_05345</name>
</gene>
<dbReference type="EMBL" id="WFKJ01000043">
    <property type="protein sequence ID" value="KAB7888875.1"/>
    <property type="molecule type" value="Genomic_DNA"/>
</dbReference>
<organism evidence="2 4">
    <name type="scientific">Poseidonibacter ostreae</name>
    <dbReference type="NCBI Taxonomy" id="2654171"/>
    <lineage>
        <taxon>Bacteria</taxon>
        <taxon>Pseudomonadati</taxon>
        <taxon>Campylobacterota</taxon>
        <taxon>Epsilonproteobacteria</taxon>
        <taxon>Campylobacterales</taxon>
        <taxon>Arcobacteraceae</taxon>
        <taxon>Poseidonibacter</taxon>
    </lineage>
</organism>
<accession>A0A6L4WTX3</accession>
<comment type="caution">
    <text evidence="2">The sequence shown here is derived from an EMBL/GenBank/DDBJ whole genome shotgun (WGS) entry which is preliminary data.</text>
</comment>